<dbReference type="EMBL" id="JACHJN010000019">
    <property type="protein sequence ID" value="MBB5960653.1"/>
    <property type="molecule type" value="Genomic_DNA"/>
</dbReference>
<dbReference type="AlphaFoldDB" id="A0A841CV05"/>
<dbReference type="RefSeq" id="WP_184699029.1">
    <property type="nucleotide sequence ID" value="NZ_JACHJN010000019.1"/>
</dbReference>
<accession>A0A841CV05</accession>
<evidence type="ECO:0000313" key="2">
    <source>
        <dbReference type="Proteomes" id="UP000547510"/>
    </source>
</evidence>
<name>A0A841CV05_9PSEU</name>
<proteinExistence type="predicted"/>
<protein>
    <submittedName>
        <fullName evidence="1">Uncharacterized protein</fullName>
    </submittedName>
</protein>
<dbReference type="Gene3D" id="1.20.1590.10">
    <property type="entry name" value="YP_001051499.1 domain like"/>
    <property type="match status" value="1"/>
</dbReference>
<organism evidence="1 2">
    <name type="scientific">Saccharothrix tamanrassetensis</name>
    <dbReference type="NCBI Taxonomy" id="1051531"/>
    <lineage>
        <taxon>Bacteria</taxon>
        <taxon>Bacillati</taxon>
        <taxon>Actinomycetota</taxon>
        <taxon>Actinomycetes</taxon>
        <taxon>Pseudonocardiales</taxon>
        <taxon>Pseudonocardiaceae</taxon>
        <taxon>Saccharothrix</taxon>
    </lineage>
</organism>
<comment type="caution">
    <text evidence="1">The sequence shown here is derived from an EMBL/GenBank/DDBJ whole genome shotgun (WGS) entry which is preliminary data.</text>
</comment>
<dbReference type="Proteomes" id="UP000547510">
    <property type="component" value="Unassembled WGS sequence"/>
</dbReference>
<dbReference type="InterPro" id="IPR023381">
    <property type="entry name" value="YP001051499.1-like_dom_sf"/>
</dbReference>
<sequence length="200" mass="20953">MTVYDEALDDFAERVDRLPRRAVAALFAACAAALVPEYRRWAAHVGASAEPLADRVLAAARGYATTGTAPSGVDTLLAEVEEATPPGESPDDYPSTAAQDCWICVDLAIRVIADPDHEPGTGIEYALEPIVQKATERVHGVTEVGSGPDEDAQVAAVLAEPDVAAALDFVTWATGHLAGRPDPTDADLAELDRRAGVLAP</sequence>
<evidence type="ECO:0000313" key="1">
    <source>
        <dbReference type="EMBL" id="MBB5960653.1"/>
    </source>
</evidence>
<gene>
    <name evidence="1" type="ORF">FHS29_007281</name>
</gene>
<keyword evidence="2" id="KW-1185">Reference proteome</keyword>
<reference evidence="1 2" key="1">
    <citation type="submission" date="2020-08" db="EMBL/GenBank/DDBJ databases">
        <title>Genomic Encyclopedia of Type Strains, Phase III (KMG-III): the genomes of soil and plant-associated and newly described type strains.</title>
        <authorList>
            <person name="Whitman W."/>
        </authorList>
    </citation>
    <scope>NUCLEOTIDE SEQUENCE [LARGE SCALE GENOMIC DNA]</scope>
    <source>
        <strain evidence="1 2">CECT 8640</strain>
    </source>
</reference>